<dbReference type="InterPro" id="IPR025058">
    <property type="entry name" value="DUF3995"/>
</dbReference>
<evidence type="ECO:0000313" key="3">
    <source>
        <dbReference type="EMBL" id="PPA93702.1"/>
    </source>
</evidence>
<dbReference type="Proteomes" id="UP001077662">
    <property type="component" value="Unassembled WGS sequence"/>
</dbReference>
<feature type="transmembrane region" description="Helical" evidence="1">
    <location>
        <begin position="80"/>
        <end position="98"/>
    </location>
</feature>
<proteinExistence type="predicted"/>
<feature type="transmembrane region" description="Helical" evidence="1">
    <location>
        <begin position="119"/>
        <end position="137"/>
    </location>
</feature>
<dbReference type="Pfam" id="PF13160">
    <property type="entry name" value="DUF3995"/>
    <property type="match status" value="1"/>
</dbReference>
<dbReference type="Proteomes" id="UP000239759">
    <property type="component" value="Unassembled WGS sequence"/>
</dbReference>
<feature type="transmembrane region" description="Helical" evidence="1">
    <location>
        <begin position="6"/>
        <end position="24"/>
    </location>
</feature>
<evidence type="ECO:0000313" key="4">
    <source>
        <dbReference type="Proteomes" id="UP000239759"/>
    </source>
</evidence>
<keyword evidence="1" id="KW-1133">Transmembrane helix</keyword>
<keyword evidence="1" id="KW-0812">Transmembrane</keyword>
<accession>A0AAP8U476</accession>
<organism evidence="3 4">
    <name type="scientific">Brevibacillus laterosporus</name>
    <name type="common">Bacillus laterosporus</name>
    <dbReference type="NCBI Taxonomy" id="1465"/>
    <lineage>
        <taxon>Bacteria</taxon>
        <taxon>Bacillati</taxon>
        <taxon>Bacillota</taxon>
        <taxon>Bacilli</taxon>
        <taxon>Bacillales</taxon>
        <taxon>Paenibacillaceae</taxon>
        <taxon>Brevibacillus</taxon>
    </lineage>
</organism>
<reference evidence="2" key="2">
    <citation type="submission" date="2022-09" db="EMBL/GenBank/DDBJ databases">
        <title>Genome analysis and characterization of larvicidal activity of Brevibacillus strains.</title>
        <authorList>
            <person name="Patrusheva E.V."/>
            <person name="Izotova A.O."/>
            <person name="Toshchakov S.V."/>
            <person name="Sineoky S.P."/>
        </authorList>
    </citation>
    <scope>NUCLEOTIDE SEQUENCE</scope>
    <source>
        <strain evidence="2">VKPM_B-13247</strain>
    </source>
</reference>
<evidence type="ECO:0000313" key="2">
    <source>
        <dbReference type="EMBL" id="MCZ0806562.1"/>
    </source>
</evidence>
<dbReference type="GeneID" id="61077489"/>
<evidence type="ECO:0000256" key="1">
    <source>
        <dbReference type="SAM" id="Phobius"/>
    </source>
</evidence>
<name>A0AAP8U476_BRELA</name>
<sequence length="139" mass="15405">MDIFVGISILLLVSIGCIHVYWAFGGKWGKSVAIPTDESQQPTFAPGTVGTLLVALLLFGASLLLMAQGEVFLSIPSYPIVKWGCWGCMAVFGLRSIGDCKYVGLFKRMKNTRFAKYDTYLFTPLCLWLCISFLYAISR</sequence>
<comment type="caution">
    <text evidence="3">The sequence shown here is derived from an EMBL/GenBank/DDBJ whole genome shotgun (WGS) entry which is preliminary data.</text>
</comment>
<dbReference type="AlphaFoldDB" id="A0AAP8U476"/>
<protein>
    <submittedName>
        <fullName evidence="3">DUF3995 domain-containing protein</fullName>
    </submittedName>
</protein>
<dbReference type="EMBL" id="JAPTNE010000007">
    <property type="protein sequence ID" value="MCZ0806562.1"/>
    <property type="molecule type" value="Genomic_DNA"/>
</dbReference>
<gene>
    <name evidence="3" type="ORF">C4A77_17045</name>
    <name evidence="2" type="ORF">O0554_06455</name>
</gene>
<dbReference type="EMBL" id="PRKQ01000022">
    <property type="protein sequence ID" value="PPA93702.1"/>
    <property type="molecule type" value="Genomic_DNA"/>
</dbReference>
<reference evidence="3 4" key="1">
    <citation type="submission" date="2018-02" db="EMBL/GenBank/DDBJ databases">
        <title>Comparative analysis of genomes of three Brevibacillus laterosporus strains producers of potent antimicrobials isolated from silage.</title>
        <authorList>
            <person name="Kojic M."/>
            <person name="Miljkovic M."/>
            <person name="Studholme D."/>
            <person name="Filipic B."/>
        </authorList>
    </citation>
    <scope>NUCLEOTIDE SEQUENCE [LARGE SCALE GENOMIC DNA]</scope>
    <source>
        <strain evidence="3 4">BGSP11</strain>
    </source>
</reference>
<keyword evidence="1" id="KW-0472">Membrane</keyword>
<dbReference type="RefSeq" id="WP_018671908.1">
    <property type="nucleotide sequence ID" value="NZ_CP032410.1"/>
</dbReference>
<feature type="transmembrane region" description="Helical" evidence="1">
    <location>
        <begin position="44"/>
        <end position="68"/>
    </location>
</feature>